<name>A0A7V3YG44_9BACT</name>
<comment type="similarity">
    <text evidence="1 5">Belongs to the Fmt family.</text>
</comment>
<feature type="domain" description="Formyl transferase N-terminal" evidence="6">
    <location>
        <begin position="1"/>
        <end position="181"/>
    </location>
</feature>
<dbReference type="PANTHER" id="PTHR11138">
    <property type="entry name" value="METHIONYL-TRNA FORMYLTRANSFERASE"/>
    <property type="match status" value="1"/>
</dbReference>
<dbReference type="EC" id="2.1.2.9" evidence="2 5"/>
<dbReference type="NCBIfam" id="TIGR00460">
    <property type="entry name" value="fmt"/>
    <property type="match status" value="1"/>
</dbReference>
<evidence type="ECO:0000256" key="2">
    <source>
        <dbReference type="ARBA" id="ARBA00012261"/>
    </source>
</evidence>
<feature type="domain" description="Formyl transferase C-terminal" evidence="7">
    <location>
        <begin position="205"/>
        <end position="303"/>
    </location>
</feature>
<proteinExistence type="inferred from homology"/>
<dbReference type="AlphaFoldDB" id="A0A7V3YG44"/>
<comment type="catalytic activity">
    <reaction evidence="5">
        <text>L-methionyl-tRNA(fMet) + (6R)-10-formyltetrahydrofolate = N-formyl-L-methionyl-tRNA(fMet) + (6S)-5,6,7,8-tetrahydrofolate + H(+)</text>
        <dbReference type="Rhea" id="RHEA:24380"/>
        <dbReference type="Rhea" id="RHEA-COMP:9952"/>
        <dbReference type="Rhea" id="RHEA-COMP:9953"/>
        <dbReference type="ChEBI" id="CHEBI:15378"/>
        <dbReference type="ChEBI" id="CHEBI:57453"/>
        <dbReference type="ChEBI" id="CHEBI:78530"/>
        <dbReference type="ChEBI" id="CHEBI:78844"/>
        <dbReference type="ChEBI" id="CHEBI:195366"/>
        <dbReference type="EC" id="2.1.2.9"/>
    </reaction>
</comment>
<keyword evidence="4 5" id="KW-0648">Protein biosynthesis</keyword>
<keyword evidence="3 5" id="KW-0808">Transferase</keyword>
<organism evidence="8">
    <name type="scientific">Candidatus Caldatribacterium californiense</name>
    <dbReference type="NCBI Taxonomy" id="1454726"/>
    <lineage>
        <taxon>Bacteria</taxon>
        <taxon>Pseudomonadati</taxon>
        <taxon>Atribacterota</taxon>
        <taxon>Atribacteria</taxon>
        <taxon>Atribacterales</taxon>
        <taxon>Candidatus Caldatribacteriaceae</taxon>
        <taxon>Candidatus Caldatribacterium</taxon>
    </lineage>
</organism>
<dbReference type="InterPro" id="IPR002376">
    <property type="entry name" value="Formyl_transf_N"/>
</dbReference>
<dbReference type="CDD" id="cd08646">
    <property type="entry name" value="FMT_core_Met-tRNA-FMT_N"/>
    <property type="match status" value="1"/>
</dbReference>
<feature type="binding site" evidence="5">
    <location>
        <begin position="110"/>
        <end position="113"/>
    </location>
    <ligand>
        <name>(6S)-5,6,7,8-tetrahydrofolate</name>
        <dbReference type="ChEBI" id="CHEBI:57453"/>
    </ligand>
</feature>
<evidence type="ECO:0000259" key="7">
    <source>
        <dbReference type="Pfam" id="PF02911"/>
    </source>
</evidence>
<dbReference type="SUPFAM" id="SSF50486">
    <property type="entry name" value="FMT C-terminal domain-like"/>
    <property type="match status" value="1"/>
</dbReference>
<dbReference type="Pfam" id="PF00551">
    <property type="entry name" value="Formyl_trans_N"/>
    <property type="match status" value="1"/>
</dbReference>
<dbReference type="InterPro" id="IPR011034">
    <property type="entry name" value="Formyl_transferase-like_C_sf"/>
</dbReference>
<evidence type="ECO:0000256" key="3">
    <source>
        <dbReference type="ARBA" id="ARBA00022679"/>
    </source>
</evidence>
<comment type="function">
    <text evidence="5">Attaches a formyl group to the free amino group of methionyl-tRNA(fMet). The formyl group appears to play a dual role in the initiator identity of N-formylmethionyl-tRNA by promoting its recognition by IF2 and preventing the misappropriation of this tRNA by the elongation apparatus.</text>
</comment>
<evidence type="ECO:0000256" key="1">
    <source>
        <dbReference type="ARBA" id="ARBA00010699"/>
    </source>
</evidence>
<evidence type="ECO:0000259" key="6">
    <source>
        <dbReference type="Pfam" id="PF00551"/>
    </source>
</evidence>
<dbReference type="CDD" id="cd08704">
    <property type="entry name" value="Met_tRNA_FMT_C"/>
    <property type="match status" value="1"/>
</dbReference>
<dbReference type="SUPFAM" id="SSF53328">
    <property type="entry name" value="Formyltransferase"/>
    <property type="match status" value="1"/>
</dbReference>
<dbReference type="InterPro" id="IPR041711">
    <property type="entry name" value="Met-tRNA-FMT_N"/>
</dbReference>
<dbReference type="GO" id="GO:0005829">
    <property type="term" value="C:cytosol"/>
    <property type="evidence" value="ECO:0007669"/>
    <property type="project" value="TreeGrafter"/>
</dbReference>
<evidence type="ECO:0000256" key="5">
    <source>
        <dbReference type="HAMAP-Rule" id="MF_00182"/>
    </source>
</evidence>
<gene>
    <name evidence="5" type="primary">fmt</name>
    <name evidence="8" type="ORF">ENV30_04130</name>
</gene>
<dbReference type="InterPro" id="IPR036477">
    <property type="entry name" value="Formyl_transf_N_sf"/>
</dbReference>
<comment type="caution">
    <text evidence="8">The sequence shown here is derived from an EMBL/GenBank/DDBJ whole genome shotgun (WGS) entry which is preliminary data.</text>
</comment>
<evidence type="ECO:0000256" key="4">
    <source>
        <dbReference type="ARBA" id="ARBA00022917"/>
    </source>
</evidence>
<dbReference type="EMBL" id="DTFV01000057">
    <property type="protein sequence ID" value="HGI30482.1"/>
    <property type="molecule type" value="Genomic_DNA"/>
</dbReference>
<dbReference type="Gene3D" id="3.40.50.12230">
    <property type="match status" value="1"/>
</dbReference>
<reference evidence="8" key="1">
    <citation type="journal article" date="2020" name="mSystems">
        <title>Genome- and Community-Level Interaction Insights into Carbon Utilization and Element Cycling Functions of Hydrothermarchaeota in Hydrothermal Sediment.</title>
        <authorList>
            <person name="Zhou Z."/>
            <person name="Liu Y."/>
            <person name="Xu W."/>
            <person name="Pan J."/>
            <person name="Luo Z.H."/>
            <person name="Li M."/>
        </authorList>
    </citation>
    <scope>NUCLEOTIDE SEQUENCE [LARGE SCALE GENOMIC DNA]</scope>
    <source>
        <strain evidence="8">SpSt-747</strain>
    </source>
</reference>
<dbReference type="InterPro" id="IPR005793">
    <property type="entry name" value="Formyl_trans_C"/>
</dbReference>
<dbReference type="InterPro" id="IPR005794">
    <property type="entry name" value="Fmt"/>
</dbReference>
<dbReference type="PROSITE" id="PS00373">
    <property type="entry name" value="GART"/>
    <property type="match status" value="1"/>
</dbReference>
<protein>
    <recommendedName>
        <fullName evidence="2 5">Methionyl-tRNA formyltransferase</fullName>
        <ecNumber evidence="2 5">2.1.2.9</ecNumber>
    </recommendedName>
</protein>
<dbReference type="GO" id="GO:0004479">
    <property type="term" value="F:methionyl-tRNA formyltransferase activity"/>
    <property type="evidence" value="ECO:0007669"/>
    <property type="project" value="UniProtKB-UniRule"/>
</dbReference>
<accession>A0A7V3YG44</accession>
<dbReference type="Pfam" id="PF02911">
    <property type="entry name" value="Formyl_trans_C"/>
    <property type="match status" value="1"/>
</dbReference>
<sequence length="315" mass="34858">MRVVFMGTSAFAVRVLTELVEDEQLEILGVVTRPDRRAGRGLRPVSPPVCCEAKRLGLPVWQPERVNHPDFVGFLRSLQCDVIVVAAYGQILKRDLLSLPPLGCINVHASLLPQYRGPDPIRWTLLNGEEVTGVTIMLMDEGVDTGPILAQESLPILPKDTYASLTEKLGTLGGKLLREVLPAWKEGRIIPRPQEGEPSYAPVVEKEKARICWESPAWYIVRQVRAFFPSPGAYTFFAGKRLKILEASWEGSDGTPCSPGTIHHVEREKGIVVCAGEGLVAIHRLQPEGGRAMSSWEFVCGYRLSVGQRMGEEVR</sequence>
<dbReference type="PANTHER" id="PTHR11138:SF5">
    <property type="entry name" value="METHIONYL-TRNA FORMYLTRANSFERASE, MITOCHONDRIAL"/>
    <property type="match status" value="1"/>
</dbReference>
<evidence type="ECO:0000313" key="8">
    <source>
        <dbReference type="EMBL" id="HGI30482.1"/>
    </source>
</evidence>
<dbReference type="InterPro" id="IPR044135">
    <property type="entry name" value="Met-tRNA-FMT_C"/>
</dbReference>
<dbReference type="InterPro" id="IPR001555">
    <property type="entry name" value="GART_AS"/>
</dbReference>
<dbReference type="HAMAP" id="MF_00182">
    <property type="entry name" value="Formyl_trans"/>
    <property type="match status" value="1"/>
</dbReference>